<reference evidence="1" key="1">
    <citation type="submission" date="2022-07" db="EMBL/GenBank/DDBJ databases">
        <title>Phylogenomic reconstructions and comparative analyses of Kickxellomycotina fungi.</title>
        <authorList>
            <person name="Reynolds N.K."/>
            <person name="Stajich J.E."/>
            <person name="Barry K."/>
            <person name="Grigoriev I.V."/>
            <person name="Crous P."/>
            <person name="Smith M.E."/>
        </authorList>
    </citation>
    <scope>NUCLEOTIDE SEQUENCE</scope>
    <source>
        <strain evidence="1">Benny 63K</strain>
    </source>
</reference>
<dbReference type="EMBL" id="JANBPG010000677">
    <property type="protein sequence ID" value="KAJ1894558.1"/>
    <property type="molecule type" value="Genomic_DNA"/>
</dbReference>
<accession>A0ACC1IFN4</accession>
<name>A0ACC1IFN4_9FUNG</name>
<keyword evidence="2" id="KW-1185">Reference proteome</keyword>
<comment type="caution">
    <text evidence="1">The sequence shown here is derived from an EMBL/GenBank/DDBJ whole genome shotgun (WGS) entry which is preliminary data.</text>
</comment>
<organism evidence="1 2">
    <name type="scientific">Kickxella alabastrina</name>
    <dbReference type="NCBI Taxonomy" id="61397"/>
    <lineage>
        <taxon>Eukaryota</taxon>
        <taxon>Fungi</taxon>
        <taxon>Fungi incertae sedis</taxon>
        <taxon>Zoopagomycota</taxon>
        <taxon>Kickxellomycotina</taxon>
        <taxon>Kickxellomycetes</taxon>
        <taxon>Kickxellales</taxon>
        <taxon>Kickxellaceae</taxon>
        <taxon>Kickxella</taxon>
    </lineage>
</organism>
<sequence length="379" mass="42989">MLRLFRLSLVTLSCVALLAAKVIADELEDVVGEVTLPAAETPVSPKSSQAVAVELTFTNFKMEAMLVALAIGLVANYFYGSRTNTQLSKTWEKPIAEVLNANFSLVGDGKRVLEWDSAADMLLYASGRRHCKFVQGHLMLKARQDPVSLLNDLVANNQEKLEMEIVLNEDEFVGFVFAAVQRKRAKALNRDRYDISTFTKIVANDKISPKLVLFSENADATAQLLESGLGDILADNNSLLEELVITDSPAEKPDSHEFKRDKKLSVVIRLPEATNNNIAQFKELLEFVFYLVDYIPEGINLRPESVRKLAKTRDEAFKEFSRMVEQDKQEALAKALSEKRRIELEQVGKMSPEQRRKWEEKDRKKQLKKEQSKRVRRVK</sequence>
<protein>
    <submittedName>
        <fullName evidence="1">Uncharacterized protein</fullName>
    </submittedName>
</protein>
<evidence type="ECO:0000313" key="1">
    <source>
        <dbReference type="EMBL" id="KAJ1894558.1"/>
    </source>
</evidence>
<proteinExistence type="predicted"/>
<evidence type="ECO:0000313" key="2">
    <source>
        <dbReference type="Proteomes" id="UP001150581"/>
    </source>
</evidence>
<dbReference type="Proteomes" id="UP001150581">
    <property type="component" value="Unassembled WGS sequence"/>
</dbReference>
<gene>
    <name evidence="1" type="ORF">LPJ66_005117</name>
</gene>